<dbReference type="RefSeq" id="WP_071657578.1">
    <property type="nucleotide sequence ID" value="NZ_MLCF01000092.1"/>
</dbReference>
<protein>
    <recommendedName>
        <fullName evidence="5">Transmembrane protein</fullName>
    </recommendedName>
</protein>
<keyword evidence="2" id="KW-0472">Membrane</keyword>
<evidence type="ECO:0000313" key="4">
    <source>
        <dbReference type="Proteomes" id="UP000243342"/>
    </source>
</evidence>
<sequence length="141" mass="14720">MEAGPHSEPQVDDEEPLTPPHAFRELRPRRRLSIWHLAPIVAVAVLGSLMFAFPLAFNGGSSDLLVAVSGLVITGGAAVWGVVASYRAGHSWPGLPRRSEGGPGGTATRAARFGRRALFGYGAGLAAVIALAVLRLVSLTT</sequence>
<accession>A0A1J7C4F5</accession>
<evidence type="ECO:0000256" key="2">
    <source>
        <dbReference type="SAM" id="Phobius"/>
    </source>
</evidence>
<evidence type="ECO:0008006" key="5">
    <source>
        <dbReference type="Google" id="ProtNLM"/>
    </source>
</evidence>
<feature type="transmembrane region" description="Helical" evidence="2">
    <location>
        <begin position="34"/>
        <end position="53"/>
    </location>
</feature>
<feature type="region of interest" description="Disordered" evidence="1">
    <location>
        <begin position="1"/>
        <end position="21"/>
    </location>
</feature>
<reference evidence="3 4" key="1">
    <citation type="submission" date="2016-10" db="EMBL/GenBank/DDBJ databases">
        <title>Genome sequence of Streptomyces gilvigriseus MUSC 26.</title>
        <authorList>
            <person name="Lee L.-H."/>
            <person name="Ser H.-L."/>
        </authorList>
    </citation>
    <scope>NUCLEOTIDE SEQUENCE [LARGE SCALE GENOMIC DNA]</scope>
    <source>
        <strain evidence="3 4">MUSC 26</strain>
    </source>
</reference>
<keyword evidence="2" id="KW-1133">Transmembrane helix</keyword>
<keyword evidence="2" id="KW-0812">Transmembrane</keyword>
<dbReference type="Proteomes" id="UP000243342">
    <property type="component" value="Unassembled WGS sequence"/>
</dbReference>
<proteinExistence type="predicted"/>
<organism evidence="3 4">
    <name type="scientific">Mangrovactinospora gilvigrisea</name>
    <dbReference type="NCBI Taxonomy" id="1428644"/>
    <lineage>
        <taxon>Bacteria</taxon>
        <taxon>Bacillati</taxon>
        <taxon>Actinomycetota</taxon>
        <taxon>Actinomycetes</taxon>
        <taxon>Kitasatosporales</taxon>
        <taxon>Streptomycetaceae</taxon>
        <taxon>Mangrovactinospora</taxon>
    </lineage>
</organism>
<name>A0A1J7C4F5_9ACTN</name>
<evidence type="ECO:0000313" key="3">
    <source>
        <dbReference type="EMBL" id="OIV36452.1"/>
    </source>
</evidence>
<dbReference type="AlphaFoldDB" id="A0A1J7C4F5"/>
<dbReference type="EMBL" id="MLCF01000092">
    <property type="protein sequence ID" value="OIV36452.1"/>
    <property type="molecule type" value="Genomic_DNA"/>
</dbReference>
<dbReference type="STRING" id="1428644.BIV57_16140"/>
<keyword evidence="4" id="KW-1185">Reference proteome</keyword>
<feature type="transmembrane region" description="Helical" evidence="2">
    <location>
        <begin position="118"/>
        <end position="137"/>
    </location>
</feature>
<evidence type="ECO:0000256" key="1">
    <source>
        <dbReference type="SAM" id="MobiDB-lite"/>
    </source>
</evidence>
<gene>
    <name evidence="3" type="ORF">BIV57_16140</name>
</gene>
<feature type="transmembrane region" description="Helical" evidence="2">
    <location>
        <begin position="65"/>
        <end position="88"/>
    </location>
</feature>
<comment type="caution">
    <text evidence="3">The sequence shown here is derived from an EMBL/GenBank/DDBJ whole genome shotgun (WGS) entry which is preliminary data.</text>
</comment>